<dbReference type="Pfam" id="PF00652">
    <property type="entry name" value="Ricin_B_lectin"/>
    <property type="match status" value="1"/>
</dbReference>
<keyword evidence="1" id="KW-0732">Signal</keyword>
<evidence type="ECO:0000256" key="1">
    <source>
        <dbReference type="SAM" id="SignalP"/>
    </source>
</evidence>
<dbReference type="SMART" id="SM00458">
    <property type="entry name" value="RICIN"/>
    <property type="match status" value="1"/>
</dbReference>
<feature type="chain" id="PRO_5034671281" description="Ricin B lectin domain-containing protein" evidence="1">
    <location>
        <begin position="19"/>
        <end position="160"/>
    </location>
</feature>
<evidence type="ECO:0000259" key="2">
    <source>
        <dbReference type="SMART" id="SM00458"/>
    </source>
</evidence>
<name>A0A8H7C6T2_AGABI</name>
<evidence type="ECO:0000313" key="3">
    <source>
        <dbReference type="EMBL" id="KAF7763720.1"/>
    </source>
</evidence>
<dbReference type="Proteomes" id="UP000629468">
    <property type="component" value="Unassembled WGS sequence"/>
</dbReference>
<organism evidence="3 4">
    <name type="scientific">Agaricus bisporus var. burnettii</name>
    <dbReference type="NCBI Taxonomy" id="192524"/>
    <lineage>
        <taxon>Eukaryota</taxon>
        <taxon>Fungi</taxon>
        <taxon>Dikarya</taxon>
        <taxon>Basidiomycota</taxon>
        <taxon>Agaricomycotina</taxon>
        <taxon>Agaricomycetes</taxon>
        <taxon>Agaricomycetidae</taxon>
        <taxon>Agaricales</taxon>
        <taxon>Agaricineae</taxon>
        <taxon>Agaricaceae</taxon>
        <taxon>Agaricus</taxon>
    </lineage>
</organism>
<feature type="signal peptide" evidence="1">
    <location>
        <begin position="1"/>
        <end position="18"/>
    </location>
</feature>
<protein>
    <recommendedName>
        <fullName evidence="2">Ricin B lectin domain-containing protein</fullName>
    </recommendedName>
</protein>
<dbReference type="Gene3D" id="2.80.10.50">
    <property type="match status" value="1"/>
</dbReference>
<gene>
    <name evidence="3" type="ORF">Agabi119p4_8257</name>
</gene>
<sequence length="160" mass="17697">MLSSKFFSLLTFAAAAVARIPTGQFFITNIETEKVLEAGNGSSGPDAFIVVAKRNRRNNAQIWSHTKGSGFLRNKASQLVLEVPRTNGAVEYGTKLQARDEATDDLTQLWDYDEDAQHLFTLANTNACLTAEGSAQYAIVDFCDTQDNDSQRWELVSVRD</sequence>
<dbReference type="PROSITE" id="PS50231">
    <property type="entry name" value="RICIN_B_LECTIN"/>
    <property type="match status" value="1"/>
</dbReference>
<reference evidence="3 4" key="1">
    <citation type="journal article" name="Sci. Rep.">
        <title>Telomere-to-telomere assembled and centromere annotated genomes of the two main subspecies of the button mushroom Agaricus bisporus reveal especially polymorphic chromosome ends.</title>
        <authorList>
            <person name="Sonnenberg A.S.M."/>
            <person name="Sedaghat-Telgerd N."/>
            <person name="Lavrijssen B."/>
            <person name="Ohm R.A."/>
            <person name="Hendrickx P.M."/>
            <person name="Scholtmeijer K."/>
            <person name="Baars J.J.P."/>
            <person name="van Peer A."/>
        </authorList>
    </citation>
    <scope>NUCLEOTIDE SEQUENCE [LARGE SCALE GENOMIC DNA]</scope>
    <source>
        <strain evidence="3 4">H119_p4</strain>
    </source>
</reference>
<dbReference type="InterPro" id="IPR000772">
    <property type="entry name" value="Ricin_B_lectin"/>
</dbReference>
<dbReference type="SUPFAM" id="SSF50370">
    <property type="entry name" value="Ricin B-like lectins"/>
    <property type="match status" value="1"/>
</dbReference>
<comment type="caution">
    <text evidence="3">The sequence shown here is derived from an EMBL/GenBank/DDBJ whole genome shotgun (WGS) entry which is preliminary data.</text>
</comment>
<evidence type="ECO:0000313" key="4">
    <source>
        <dbReference type="Proteomes" id="UP000629468"/>
    </source>
</evidence>
<feature type="domain" description="Ricin B lectin" evidence="2">
    <location>
        <begin position="22"/>
        <end position="156"/>
    </location>
</feature>
<proteinExistence type="predicted"/>
<dbReference type="AlphaFoldDB" id="A0A8H7C6T2"/>
<dbReference type="EMBL" id="JABXXO010000011">
    <property type="protein sequence ID" value="KAF7763720.1"/>
    <property type="molecule type" value="Genomic_DNA"/>
</dbReference>
<dbReference type="InterPro" id="IPR035992">
    <property type="entry name" value="Ricin_B-like_lectins"/>
</dbReference>
<accession>A0A8H7C6T2</accession>